<dbReference type="InterPro" id="IPR036390">
    <property type="entry name" value="WH_DNA-bd_sf"/>
</dbReference>
<evidence type="ECO:0000313" key="5">
    <source>
        <dbReference type="EMBL" id="HDP78358.1"/>
    </source>
</evidence>
<feature type="domain" description="HTH gntR-type" evidence="4">
    <location>
        <begin position="15"/>
        <end position="83"/>
    </location>
</feature>
<keyword evidence="3" id="KW-0804">Transcription</keyword>
<protein>
    <submittedName>
        <fullName evidence="5">GntR family transcriptional regulator</fullName>
    </submittedName>
</protein>
<organism evidence="5">
    <name type="scientific">Mesotoga infera</name>
    <dbReference type="NCBI Taxonomy" id="1236046"/>
    <lineage>
        <taxon>Bacteria</taxon>
        <taxon>Thermotogati</taxon>
        <taxon>Thermotogota</taxon>
        <taxon>Thermotogae</taxon>
        <taxon>Kosmotogales</taxon>
        <taxon>Kosmotogaceae</taxon>
        <taxon>Mesotoga</taxon>
    </lineage>
</organism>
<keyword evidence="1" id="KW-0805">Transcription regulation</keyword>
<accession>A0A7C1CVZ6</accession>
<reference evidence="5" key="1">
    <citation type="journal article" date="2020" name="mSystems">
        <title>Genome- and Community-Level Interaction Insights into Carbon Utilization and Element Cycling Functions of Hydrothermarchaeota in Hydrothermal Sediment.</title>
        <authorList>
            <person name="Zhou Z."/>
            <person name="Liu Y."/>
            <person name="Xu W."/>
            <person name="Pan J."/>
            <person name="Luo Z.H."/>
            <person name="Li M."/>
        </authorList>
    </citation>
    <scope>NUCLEOTIDE SEQUENCE [LARGE SCALE GENOMIC DNA]</scope>
    <source>
        <strain evidence="5">SpSt-1179</strain>
    </source>
</reference>
<dbReference type="EMBL" id="DSBT01000282">
    <property type="protein sequence ID" value="HDP78358.1"/>
    <property type="molecule type" value="Genomic_DNA"/>
</dbReference>
<dbReference type="Gene3D" id="1.10.10.10">
    <property type="entry name" value="Winged helix-like DNA-binding domain superfamily/Winged helix DNA-binding domain"/>
    <property type="match status" value="1"/>
</dbReference>
<gene>
    <name evidence="5" type="ORF">ENN47_09295</name>
</gene>
<comment type="caution">
    <text evidence="5">The sequence shown here is derived from an EMBL/GenBank/DDBJ whole genome shotgun (WGS) entry which is preliminary data.</text>
</comment>
<evidence type="ECO:0000256" key="2">
    <source>
        <dbReference type="ARBA" id="ARBA00023125"/>
    </source>
</evidence>
<dbReference type="GO" id="GO:0003677">
    <property type="term" value="F:DNA binding"/>
    <property type="evidence" value="ECO:0007669"/>
    <property type="project" value="UniProtKB-KW"/>
</dbReference>
<dbReference type="PANTHER" id="PTHR44846:SF1">
    <property type="entry name" value="MANNOSYL-D-GLYCERATE TRANSPORT_METABOLISM SYSTEM REPRESSOR MNGR-RELATED"/>
    <property type="match status" value="1"/>
</dbReference>
<evidence type="ECO:0000256" key="1">
    <source>
        <dbReference type="ARBA" id="ARBA00023015"/>
    </source>
</evidence>
<dbReference type="AlphaFoldDB" id="A0A7C1CVZ6"/>
<dbReference type="CDD" id="cd07377">
    <property type="entry name" value="WHTH_GntR"/>
    <property type="match status" value="1"/>
</dbReference>
<evidence type="ECO:0000259" key="4">
    <source>
        <dbReference type="PROSITE" id="PS50949"/>
    </source>
</evidence>
<dbReference type="InterPro" id="IPR036388">
    <property type="entry name" value="WH-like_DNA-bd_sf"/>
</dbReference>
<dbReference type="Gene3D" id="3.40.1410.10">
    <property type="entry name" value="Chorismate lyase-like"/>
    <property type="match status" value="1"/>
</dbReference>
<dbReference type="InterPro" id="IPR000524">
    <property type="entry name" value="Tscrpt_reg_HTH_GntR"/>
</dbReference>
<name>A0A7C1CVZ6_9BACT</name>
<proteinExistence type="predicted"/>
<dbReference type="GO" id="GO:0045892">
    <property type="term" value="P:negative regulation of DNA-templated transcription"/>
    <property type="evidence" value="ECO:0007669"/>
    <property type="project" value="TreeGrafter"/>
</dbReference>
<keyword evidence="2" id="KW-0238">DNA-binding</keyword>
<dbReference type="SUPFAM" id="SSF46785">
    <property type="entry name" value="Winged helix' DNA-binding domain"/>
    <property type="match status" value="1"/>
</dbReference>
<dbReference type="InterPro" id="IPR028978">
    <property type="entry name" value="Chorismate_lyase_/UTRA_dom_sf"/>
</dbReference>
<dbReference type="FunFam" id="1.10.10.10:FF:000079">
    <property type="entry name" value="GntR family transcriptional regulator"/>
    <property type="match status" value="1"/>
</dbReference>
<dbReference type="SUPFAM" id="SSF64288">
    <property type="entry name" value="Chorismate lyase-like"/>
    <property type="match status" value="1"/>
</dbReference>
<dbReference type="Proteomes" id="UP000886198">
    <property type="component" value="Unassembled WGS sequence"/>
</dbReference>
<dbReference type="PROSITE" id="PS50949">
    <property type="entry name" value="HTH_GNTR"/>
    <property type="match status" value="1"/>
</dbReference>
<dbReference type="PRINTS" id="PR00035">
    <property type="entry name" value="HTHGNTR"/>
</dbReference>
<dbReference type="PANTHER" id="PTHR44846">
    <property type="entry name" value="MANNOSYL-D-GLYCERATE TRANSPORT/METABOLISM SYSTEM REPRESSOR MNGR-RELATED"/>
    <property type="match status" value="1"/>
</dbReference>
<dbReference type="SMART" id="SM00866">
    <property type="entry name" value="UTRA"/>
    <property type="match status" value="1"/>
</dbReference>
<evidence type="ECO:0000256" key="3">
    <source>
        <dbReference type="ARBA" id="ARBA00023163"/>
    </source>
</evidence>
<dbReference type="GO" id="GO:0003700">
    <property type="term" value="F:DNA-binding transcription factor activity"/>
    <property type="evidence" value="ECO:0007669"/>
    <property type="project" value="InterPro"/>
</dbReference>
<dbReference type="InterPro" id="IPR011663">
    <property type="entry name" value="UTRA"/>
</dbReference>
<sequence>MYSWTKVRLDVSSSVPLFQQIADWITNAISKGILVEGDKLPNEMELCKVFDVSRITVRNALMKLQRDGYLSRQRAKGTFVSSRAITFQYVSETMGLGEELVKKNIGIKDKVLRSEIIGANETIAENLGISPGSKVFALERLRVINNEPLIISRNFISYDLVPGIEENDFSKEFLYSVLERQYGIVMQEFVRSFVPIILNDSEMKIFGLKKDCYPAFKIESVTYDSNRRLIEYYEGIQLGKYGKLTVRSKGI</sequence>
<dbReference type="SMART" id="SM00345">
    <property type="entry name" value="HTH_GNTR"/>
    <property type="match status" value="1"/>
</dbReference>
<dbReference type="InterPro" id="IPR050679">
    <property type="entry name" value="Bact_HTH_transcr_reg"/>
</dbReference>
<dbReference type="Pfam" id="PF00392">
    <property type="entry name" value="GntR"/>
    <property type="match status" value="1"/>
</dbReference>
<dbReference type="Pfam" id="PF07702">
    <property type="entry name" value="UTRA"/>
    <property type="match status" value="1"/>
</dbReference>